<accession>H2YWL6</accession>
<dbReference type="InParanoid" id="H2YWL6"/>
<keyword evidence="3" id="KW-1185">Reference proteome</keyword>
<dbReference type="GO" id="GO:0005615">
    <property type="term" value="C:extracellular space"/>
    <property type="evidence" value="ECO:0007669"/>
    <property type="project" value="TreeGrafter"/>
</dbReference>
<sequence>MADQAFLKYYTTDSVLNRYGGTLQSLYSNHTPIRPAGSYRFYKLVASKVTYAVGNNEAVMSAIPTSLRSYVTPGYMQFRAFDLRGYPIALCLGVKMTRGDASRVCIGGGSNNNIRSCGDFVGWDGGYRSRATTYSPSSTGRPLYYIDSSILIFTR</sequence>
<reference evidence="2" key="2">
    <citation type="submission" date="2025-08" db="UniProtKB">
        <authorList>
            <consortium name="Ensembl"/>
        </authorList>
    </citation>
    <scope>IDENTIFICATION</scope>
</reference>
<dbReference type="PANTHER" id="PTHR16146:SF46">
    <property type="entry name" value="INTELECTIN-1A-RELATED"/>
    <property type="match status" value="1"/>
</dbReference>
<organism evidence="2 3">
    <name type="scientific">Ciona savignyi</name>
    <name type="common">Pacific transparent sea squirt</name>
    <dbReference type="NCBI Taxonomy" id="51511"/>
    <lineage>
        <taxon>Eukaryota</taxon>
        <taxon>Metazoa</taxon>
        <taxon>Chordata</taxon>
        <taxon>Tunicata</taxon>
        <taxon>Ascidiacea</taxon>
        <taxon>Phlebobranchia</taxon>
        <taxon>Cionidae</taxon>
        <taxon>Ciona</taxon>
    </lineage>
</organism>
<proteinExistence type="predicted"/>
<dbReference type="AlphaFoldDB" id="H2YWL6"/>
<dbReference type="GeneTree" id="ENSGT00940000163443"/>
<keyword evidence="1" id="KW-1015">Disulfide bond</keyword>
<evidence type="ECO:0000313" key="3">
    <source>
        <dbReference type="Proteomes" id="UP000007875"/>
    </source>
</evidence>
<dbReference type="PANTHER" id="PTHR16146">
    <property type="entry name" value="INTELECTIN"/>
    <property type="match status" value="1"/>
</dbReference>
<dbReference type="GO" id="GO:0070492">
    <property type="term" value="F:oligosaccharide binding"/>
    <property type="evidence" value="ECO:0007669"/>
    <property type="project" value="TreeGrafter"/>
</dbReference>
<evidence type="ECO:0000256" key="1">
    <source>
        <dbReference type="ARBA" id="ARBA00023157"/>
    </source>
</evidence>
<dbReference type="Ensembl" id="ENSCSAVT00000009845.1">
    <property type="protein sequence ID" value="ENSCSAVP00000009727.1"/>
    <property type="gene ID" value="ENSCSAVG00000005709.1"/>
</dbReference>
<name>H2YWL6_CIOSA</name>
<reference evidence="2" key="3">
    <citation type="submission" date="2025-09" db="UniProtKB">
        <authorList>
            <consortium name="Ensembl"/>
        </authorList>
    </citation>
    <scope>IDENTIFICATION</scope>
</reference>
<reference evidence="3" key="1">
    <citation type="submission" date="2003-08" db="EMBL/GenBank/DDBJ databases">
        <authorList>
            <person name="Birren B."/>
            <person name="Nusbaum C."/>
            <person name="Abebe A."/>
            <person name="Abouelleil A."/>
            <person name="Adekoya E."/>
            <person name="Ait-zahra M."/>
            <person name="Allen N."/>
            <person name="Allen T."/>
            <person name="An P."/>
            <person name="Anderson M."/>
            <person name="Anderson S."/>
            <person name="Arachchi H."/>
            <person name="Armbruster J."/>
            <person name="Bachantsang P."/>
            <person name="Baldwin J."/>
            <person name="Barry A."/>
            <person name="Bayul T."/>
            <person name="Blitshsteyn B."/>
            <person name="Bloom T."/>
            <person name="Blye J."/>
            <person name="Boguslavskiy L."/>
            <person name="Borowsky M."/>
            <person name="Boukhgalter B."/>
            <person name="Brunache A."/>
            <person name="Butler J."/>
            <person name="Calixte N."/>
            <person name="Calvo S."/>
            <person name="Camarata J."/>
            <person name="Campo K."/>
            <person name="Chang J."/>
            <person name="Cheshatsang Y."/>
            <person name="Citroen M."/>
            <person name="Collymore A."/>
            <person name="Considine T."/>
            <person name="Cook A."/>
            <person name="Cooke P."/>
            <person name="Corum B."/>
            <person name="Cuomo C."/>
            <person name="David R."/>
            <person name="Dawoe T."/>
            <person name="Degray S."/>
            <person name="Dodge S."/>
            <person name="Dooley K."/>
            <person name="Dorje P."/>
            <person name="Dorjee K."/>
            <person name="Dorris L."/>
            <person name="Duffey N."/>
            <person name="Dupes A."/>
            <person name="Elkins T."/>
            <person name="Engels R."/>
            <person name="Erickson J."/>
            <person name="Farina A."/>
            <person name="Faro S."/>
            <person name="Ferreira P."/>
            <person name="Fischer H."/>
            <person name="Fitzgerald M."/>
            <person name="Foley K."/>
            <person name="Gage D."/>
            <person name="Galagan J."/>
            <person name="Gearin G."/>
            <person name="Gnerre S."/>
            <person name="Gnirke A."/>
            <person name="Goyette A."/>
            <person name="Graham J."/>
            <person name="Grandbois E."/>
            <person name="Gyaltsen K."/>
            <person name="Hafez N."/>
            <person name="Hagopian D."/>
            <person name="Hagos B."/>
            <person name="Hall J."/>
            <person name="Hatcher B."/>
            <person name="Heller A."/>
            <person name="Higgins H."/>
            <person name="Honan T."/>
            <person name="Horn A."/>
            <person name="Houde N."/>
            <person name="Hughes L."/>
            <person name="Hulme W."/>
            <person name="Husby E."/>
            <person name="Iliev I."/>
            <person name="Jaffe D."/>
            <person name="Jones C."/>
            <person name="Kamal M."/>
            <person name="Kamat A."/>
            <person name="Kamvysselis M."/>
            <person name="Karlsson E."/>
            <person name="Kells C."/>
            <person name="Kieu A."/>
            <person name="Kisner P."/>
            <person name="Kodira C."/>
            <person name="Kulbokas E."/>
            <person name="Labutti K."/>
            <person name="Lama D."/>
            <person name="Landers T."/>
            <person name="Leger J."/>
            <person name="Levine S."/>
            <person name="Lewis D."/>
            <person name="Lewis T."/>
            <person name="Lindblad-toh K."/>
            <person name="Liu X."/>
            <person name="Lokyitsang T."/>
            <person name="Lokyitsang Y."/>
            <person name="Lucien O."/>
            <person name="Lui A."/>
            <person name="Ma L.J."/>
            <person name="Mabbitt R."/>
            <person name="Macdonald J."/>
            <person name="Maclean C."/>
            <person name="Major J."/>
            <person name="Manning J."/>
            <person name="Marabella R."/>
            <person name="Maru K."/>
            <person name="Matthews C."/>
            <person name="Mauceli E."/>
            <person name="Mccarthy M."/>
            <person name="Mcdonough S."/>
            <person name="Mcghee T."/>
            <person name="Meldrim J."/>
            <person name="Meneus L."/>
            <person name="Mesirov J."/>
            <person name="Mihalev A."/>
            <person name="Mihova T."/>
            <person name="Mikkelsen T."/>
            <person name="Mlenga V."/>
            <person name="Moru K."/>
            <person name="Mozes J."/>
            <person name="Mulrain L."/>
            <person name="Munson G."/>
            <person name="Naylor J."/>
            <person name="Newes C."/>
            <person name="Nguyen C."/>
            <person name="Nguyen N."/>
            <person name="Nguyen T."/>
            <person name="Nicol R."/>
            <person name="Nielsen C."/>
            <person name="Nizzari M."/>
            <person name="Norbu C."/>
            <person name="Norbu N."/>
            <person name="O'donnell P."/>
            <person name="Okoawo O."/>
            <person name="O'leary S."/>
            <person name="Omotosho B."/>
            <person name="O'neill K."/>
            <person name="Osman S."/>
            <person name="Parker S."/>
            <person name="Perrin D."/>
            <person name="Phunkhang P."/>
            <person name="Piqani B."/>
            <person name="Purcell S."/>
            <person name="Rachupka T."/>
            <person name="Ramasamy U."/>
            <person name="Rameau R."/>
            <person name="Ray V."/>
            <person name="Raymond C."/>
            <person name="Retta R."/>
            <person name="Richardson S."/>
            <person name="Rise C."/>
            <person name="Rodriguez J."/>
            <person name="Rogers J."/>
            <person name="Rogov P."/>
            <person name="Rutman M."/>
            <person name="Schupbach R."/>
            <person name="Seaman C."/>
            <person name="Settipalli S."/>
            <person name="Sharpe T."/>
            <person name="Sheridan J."/>
            <person name="Sherpa N."/>
            <person name="Shi J."/>
            <person name="Smirnov S."/>
            <person name="Smith C."/>
            <person name="Sougnez C."/>
            <person name="Spencer B."/>
            <person name="Stalker J."/>
            <person name="Stange-thomann N."/>
            <person name="Stavropoulos S."/>
            <person name="Stetson K."/>
            <person name="Stone C."/>
            <person name="Stone S."/>
            <person name="Stubbs M."/>
            <person name="Talamas J."/>
            <person name="Tchuinga P."/>
            <person name="Tenzing P."/>
            <person name="Tesfaye S."/>
            <person name="Theodore J."/>
            <person name="Thoulutsang Y."/>
            <person name="Topham K."/>
            <person name="Towey S."/>
            <person name="Tsamla T."/>
            <person name="Tsomo N."/>
            <person name="Vallee D."/>
            <person name="Vassiliev H."/>
            <person name="Venkataraman V."/>
            <person name="Vinson J."/>
            <person name="Vo A."/>
            <person name="Wade C."/>
            <person name="Wang S."/>
            <person name="Wangchuk T."/>
            <person name="Wangdi T."/>
            <person name="Whittaker C."/>
            <person name="Wilkinson J."/>
            <person name="Wu Y."/>
            <person name="Wyman D."/>
            <person name="Yadav S."/>
            <person name="Yang S."/>
            <person name="Yang X."/>
            <person name="Yeager S."/>
            <person name="Yee E."/>
            <person name="Young G."/>
            <person name="Zainoun J."/>
            <person name="Zembeck L."/>
            <person name="Zimmer A."/>
            <person name="Zody M."/>
            <person name="Lander E."/>
        </authorList>
    </citation>
    <scope>NUCLEOTIDE SEQUENCE [LARGE SCALE GENOMIC DNA]</scope>
</reference>
<protein>
    <submittedName>
        <fullName evidence="2">Uncharacterized protein</fullName>
    </submittedName>
</protein>
<evidence type="ECO:0000313" key="2">
    <source>
        <dbReference type="Ensembl" id="ENSCSAVP00000009727.1"/>
    </source>
</evidence>
<dbReference type="HOGENOM" id="CLU_1694877_0_0_1"/>
<dbReference type="Proteomes" id="UP000007875">
    <property type="component" value="Unassembled WGS sequence"/>
</dbReference>